<dbReference type="InterPro" id="IPR042296">
    <property type="entry name" value="tRNA_met_Trm1_C"/>
</dbReference>
<dbReference type="InterPro" id="IPR002905">
    <property type="entry name" value="Trm1"/>
</dbReference>
<evidence type="ECO:0000256" key="7">
    <source>
        <dbReference type="ARBA" id="ARBA00039099"/>
    </source>
</evidence>
<evidence type="ECO:0000256" key="6">
    <source>
        <dbReference type="ARBA" id="ARBA00022884"/>
    </source>
</evidence>
<protein>
    <recommendedName>
        <fullName evidence="7">tRNA (guanine(26)-N(2))-dimethyltransferase</fullName>
        <ecNumber evidence="7">2.1.1.216</ecNumber>
    </recommendedName>
</protein>
<dbReference type="GO" id="GO:0000049">
    <property type="term" value="F:tRNA binding"/>
    <property type="evidence" value="ECO:0007669"/>
    <property type="project" value="UniProtKB-UniRule"/>
</dbReference>
<keyword evidence="2 8" id="KW-0489">Methyltransferase</keyword>
<gene>
    <name evidence="9" type="ORF">ENU31_00095</name>
</gene>
<evidence type="ECO:0000256" key="3">
    <source>
        <dbReference type="ARBA" id="ARBA00022679"/>
    </source>
</evidence>
<evidence type="ECO:0000313" key="9">
    <source>
        <dbReference type="EMBL" id="HGM06797.1"/>
    </source>
</evidence>
<dbReference type="EC" id="2.1.1.216" evidence="7"/>
<proteinExistence type="inferred from homology"/>
<dbReference type="Gene3D" id="3.30.56.70">
    <property type="entry name" value="N2,N2-dimethylguanosine tRNA methyltransferase, C-terminal domain"/>
    <property type="match status" value="1"/>
</dbReference>
<dbReference type="EMBL" id="DTCA01000003">
    <property type="protein sequence ID" value="HGM06797.1"/>
    <property type="molecule type" value="Genomic_DNA"/>
</dbReference>
<comment type="similarity">
    <text evidence="8">Belongs to the class I-like SAM-binding methyltransferase superfamily. Trm1 family.</text>
</comment>
<dbReference type="InterPro" id="IPR029063">
    <property type="entry name" value="SAM-dependent_MTases_sf"/>
</dbReference>
<keyword evidence="4 8" id="KW-0949">S-adenosyl-L-methionine</keyword>
<keyword evidence="1 8" id="KW-0820">tRNA-binding</keyword>
<keyword evidence="3 8" id="KW-0808">Transferase</keyword>
<dbReference type="SUPFAM" id="SSF53335">
    <property type="entry name" value="S-adenosyl-L-methionine-dependent methyltransferases"/>
    <property type="match status" value="1"/>
</dbReference>
<dbReference type="Gene3D" id="3.40.50.150">
    <property type="entry name" value="Vaccinia Virus protein VP39"/>
    <property type="match status" value="1"/>
</dbReference>
<evidence type="ECO:0000256" key="8">
    <source>
        <dbReference type="PROSITE-ProRule" id="PRU00958"/>
    </source>
</evidence>
<dbReference type="GO" id="GO:0160104">
    <property type="term" value="F:tRNA (guanine(26)-N2)-dimethyltransferase activity"/>
    <property type="evidence" value="ECO:0007669"/>
    <property type="project" value="UniProtKB-EC"/>
</dbReference>
<dbReference type="GO" id="GO:0002940">
    <property type="term" value="P:tRNA N2-guanine methylation"/>
    <property type="evidence" value="ECO:0007669"/>
    <property type="project" value="TreeGrafter"/>
</dbReference>
<dbReference type="PANTHER" id="PTHR10631">
    <property type="entry name" value="N 2 ,N 2 -DIMETHYLGUANOSINE TRNA METHYLTRANSFERASE"/>
    <property type="match status" value="1"/>
</dbReference>
<accession>A0A7C4H6P7</accession>
<organism evidence="9">
    <name type="scientific">Ignisphaera aggregans</name>
    <dbReference type="NCBI Taxonomy" id="334771"/>
    <lineage>
        <taxon>Archaea</taxon>
        <taxon>Thermoproteota</taxon>
        <taxon>Thermoprotei</taxon>
        <taxon>Desulfurococcales</taxon>
        <taxon>Desulfurococcaceae</taxon>
        <taxon>Ignisphaera</taxon>
    </lineage>
</organism>
<reference evidence="9" key="1">
    <citation type="journal article" date="2020" name="mSystems">
        <title>Genome- and Community-Level Interaction Insights into Carbon Utilization and Element Cycling Functions of Hydrothermarchaeota in Hydrothermal Sediment.</title>
        <authorList>
            <person name="Zhou Z."/>
            <person name="Liu Y."/>
            <person name="Xu W."/>
            <person name="Pan J."/>
            <person name="Luo Z.H."/>
            <person name="Li M."/>
        </authorList>
    </citation>
    <scope>NUCLEOTIDE SEQUENCE [LARGE SCALE GENOMIC DNA]</scope>
    <source>
        <strain evidence="9">SpSt-658</strain>
    </source>
</reference>
<dbReference type="AlphaFoldDB" id="A0A7C4H6P7"/>
<keyword evidence="6 8" id="KW-0694">RNA-binding</keyword>
<sequence>MNPCPEGFDLLFEGLARICVPRLELYMRNDNVYEPSWAPVFYNPHMIENRDIAIGVVRYITRKLGLGRDIVIVDPLAATGVRGIRFYLETDRINSLKVFMGDISEYAVNVMKINARLNRVEELINIERIDANEYLYKLQRTKTKIDYVDIDPFGSPIPFLFSSISTVNNGGIVAITATDLAVLTGKYAGKLHRRYGVIGTSVPISKDIAIRALLSYIARISYSLDRYIKPVLSYTYKHYIRTYIVVYNGASKADHQLKECLGSLKVCTYCGYRQINKLGNDIHTDDTKCPLCRTSLVTWSPLWICSTIDKNIIDDILRDLNEVVWIQKSSKKLLQELHSYATIDTITVRLPQIARYLRINVPSRNRVIECLERLGYRAVKSYSYPDGIVTNATITDIITCCRA</sequence>
<dbReference type="Pfam" id="PF02005">
    <property type="entry name" value="TRM"/>
    <property type="match status" value="1"/>
</dbReference>
<keyword evidence="5 8" id="KW-0819">tRNA processing</keyword>
<evidence type="ECO:0000256" key="2">
    <source>
        <dbReference type="ARBA" id="ARBA00022603"/>
    </source>
</evidence>
<name>A0A7C4H6P7_9CREN</name>
<evidence type="ECO:0000256" key="5">
    <source>
        <dbReference type="ARBA" id="ARBA00022694"/>
    </source>
</evidence>
<comment type="caution">
    <text evidence="9">The sequence shown here is derived from an EMBL/GenBank/DDBJ whole genome shotgun (WGS) entry which is preliminary data.</text>
</comment>
<dbReference type="PROSITE" id="PS51626">
    <property type="entry name" value="SAM_MT_TRM1"/>
    <property type="match status" value="1"/>
</dbReference>
<dbReference type="PANTHER" id="PTHR10631:SF3">
    <property type="entry name" value="TRNA (GUANINE(26)-N(2))-DIMETHYLTRANSFERASE"/>
    <property type="match status" value="1"/>
</dbReference>
<evidence type="ECO:0000256" key="4">
    <source>
        <dbReference type="ARBA" id="ARBA00022691"/>
    </source>
</evidence>
<evidence type="ECO:0000256" key="1">
    <source>
        <dbReference type="ARBA" id="ARBA00022555"/>
    </source>
</evidence>